<evidence type="ECO:0000256" key="2">
    <source>
        <dbReference type="SAM" id="Phobius"/>
    </source>
</evidence>
<keyword evidence="2" id="KW-1133">Transmembrane helix</keyword>
<evidence type="ECO:0000313" key="5">
    <source>
        <dbReference type="Proteomes" id="UP001595715"/>
    </source>
</evidence>
<accession>A0ABV8K4A2</accession>
<keyword evidence="2" id="KW-0472">Membrane</keyword>
<feature type="transmembrane region" description="Helical" evidence="2">
    <location>
        <begin position="134"/>
        <end position="155"/>
    </location>
</feature>
<organism evidence="4 5">
    <name type="scientific">Paenibacillus xanthanilyticus</name>
    <dbReference type="NCBI Taxonomy" id="1783531"/>
    <lineage>
        <taxon>Bacteria</taxon>
        <taxon>Bacillati</taxon>
        <taxon>Bacillota</taxon>
        <taxon>Bacilli</taxon>
        <taxon>Bacillales</taxon>
        <taxon>Paenibacillaceae</taxon>
        <taxon>Paenibacillus</taxon>
    </lineage>
</organism>
<feature type="domain" description="GGDEF" evidence="3">
    <location>
        <begin position="243"/>
        <end position="379"/>
    </location>
</feature>
<keyword evidence="5" id="KW-1185">Reference proteome</keyword>
<comment type="caution">
    <text evidence="4">The sequence shown here is derived from an EMBL/GenBank/DDBJ whole genome shotgun (WGS) entry which is preliminary data.</text>
</comment>
<dbReference type="SMART" id="SM00267">
    <property type="entry name" value="GGDEF"/>
    <property type="match status" value="1"/>
</dbReference>
<dbReference type="InterPro" id="IPR000160">
    <property type="entry name" value="GGDEF_dom"/>
</dbReference>
<dbReference type="InterPro" id="IPR050469">
    <property type="entry name" value="Diguanylate_Cyclase"/>
</dbReference>
<gene>
    <name evidence="4" type="ORF">ACFOZ8_14310</name>
</gene>
<dbReference type="Pfam" id="PF00990">
    <property type="entry name" value="GGDEF"/>
    <property type="match status" value="1"/>
</dbReference>
<dbReference type="PROSITE" id="PS50887">
    <property type="entry name" value="GGDEF"/>
    <property type="match status" value="1"/>
</dbReference>
<keyword evidence="2" id="KW-0812">Transmembrane</keyword>
<feature type="transmembrane region" description="Helical" evidence="2">
    <location>
        <begin position="102"/>
        <end position="122"/>
    </location>
</feature>
<dbReference type="SUPFAM" id="SSF55073">
    <property type="entry name" value="Nucleotide cyclase"/>
    <property type="match status" value="1"/>
</dbReference>
<feature type="region of interest" description="Disordered" evidence="1">
    <location>
        <begin position="373"/>
        <end position="402"/>
    </location>
</feature>
<dbReference type="RefSeq" id="WP_377719470.1">
    <property type="nucleotide sequence ID" value="NZ_JBHSAM010000026.1"/>
</dbReference>
<sequence>MLELLIIDFSVITTFFFFTSRIIWSQNRRHSLWNRYREEGIGVLFGIVGAILYSFPIPYYDVYPLTIRYLTILIPIFYFGNKSAIYSFGISLITTAINTDHVWVTALFLVTVVLTGMVGLIVSKQVWSLLKKLIVSNTISIVLFTATIILIEKYNHMLYGSIRSMEILRIVLFFIIESFAGMITFHYIGRLTKEKVHAEHRLHELNQQLQVLAHSDGLTGLFNRRYFNEKLEEHWSLLRTNNDPLSVLLIDVDYFKKYNDYYGHLAGDECLKHVAAAIQGCIYRTSDIVARYGGEEFAVIMPDTDKAGAIKVSERILERIRSLNIAHEPSDKGRLTLSIGLATIIPTADLVPSAIVERADIALYKAKSSGRDQVAVNGPPHADPLLIGQSADPEEVPFGTLK</sequence>
<dbReference type="NCBIfam" id="TIGR00254">
    <property type="entry name" value="GGDEF"/>
    <property type="match status" value="1"/>
</dbReference>
<name>A0ABV8K4A2_9BACL</name>
<dbReference type="PANTHER" id="PTHR45138">
    <property type="entry name" value="REGULATORY COMPONENTS OF SENSORY TRANSDUCTION SYSTEM"/>
    <property type="match status" value="1"/>
</dbReference>
<evidence type="ECO:0000259" key="3">
    <source>
        <dbReference type="PROSITE" id="PS50887"/>
    </source>
</evidence>
<dbReference type="InterPro" id="IPR043128">
    <property type="entry name" value="Rev_trsase/Diguanyl_cyclase"/>
</dbReference>
<dbReference type="EMBL" id="JBHSAM010000026">
    <property type="protein sequence ID" value="MFC4100814.1"/>
    <property type="molecule type" value="Genomic_DNA"/>
</dbReference>
<dbReference type="Gene3D" id="3.30.70.270">
    <property type="match status" value="1"/>
</dbReference>
<proteinExistence type="predicted"/>
<evidence type="ECO:0000313" key="4">
    <source>
        <dbReference type="EMBL" id="MFC4100814.1"/>
    </source>
</evidence>
<feature type="transmembrane region" description="Helical" evidence="2">
    <location>
        <begin position="6"/>
        <end position="24"/>
    </location>
</feature>
<evidence type="ECO:0000256" key="1">
    <source>
        <dbReference type="SAM" id="MobiDB-lite"/>
    </source>
</evidence>
<dbReference type="PANTHER" id="PTHR45138:SF9">
    <property type="entry name" value="DIGUANYLATE CYCLASE DGCM-RELATED"/>
    <property type="match status" value="1"/>
</dbReference>
<protein>
    <submittedName>
        <fullName evidence="4">GGDEF domain-containing protein</fullName>
    </submittedName>
</protein>
<dbReference type="Proteomes" id="UP001595715">
    <property type="component" value="Unassembled WGS sequence"/>
</dbReference>
<feature type="transmembrane region" description="Helical" evidence="2">
    <location>
        <begin position="167"/>
        <end position="188"/>
    </location>
</feature>
<reference evidence="5" key="1">
    <citation type="journal article" date="2019" name="Int. J. Syst. Evol. Microbiol.">
        <title>The Global Catalogue of Microorganisms (GCM) 10K type strain sequencing project: providing services to taxonomists for standard genome sequencing and annotation.</title>
        <authorList>
            <consortium name="The Broad Institute Genomics Platform"/>
            <consortium name="The Broad Institute Genome Sequencing Center for Infectious Disease"/>
            <person name="Wu L."/>
            <person name="Ma J."/>
        </authorList>
    </citation>
    <scope>NUCLEOTIDE SEQUENCE [LARGE SCALE GENOMIC DNA]</scope>
    <source>
        <strain evidence="5">IBRC-M 10987</strain>
    </source>
</reference>
<dbReference type="CDD" id="cd01949">
    <property type="entry name" value="GGDEF"/>
    <property type="match status" value="1"/>
</dbReference>
<dbReference type="InterPro" id="IPR029787">
    <property type="entry name" value="Nucleotide_cyclase"/>
</dbReference>
<feature type="transmembrane region" description="Helical" evidence="2">
    <location>
        <begin position="36"/>
        <end position="56"/>
    </location>
</feature>